<dbReference type="FunCoup" id="A0A3M0CIS8">
    <property type="interactions" value="157"/>
</dbReference>
<keyword evidence="1" id="KW-1208">Phospholipid metabolism</keyword>
<keyword evidence="1" id="KW-0443">Lipid metabolism</keyword>
<keyword evidence="1" id="KW-0460">Magnesium</keyword>
<comment type="pathway">
    <text evidence="1">Phospholipid metabolism; phosphatidylglycerol biosynthesis; phosphatidylglycerol from CDP-diacylglycerol: step 2/2.</text>
</comment>
<dbReference type="GO" id="GO:0005886">
    <property type="term" value="C:plasma membrane"/>
    <property type="evidence" value="ECO:0007669"/>
    <property type="project" value="UniProtKB-SubCell"/>
</dbReference>
<name>A0A3M0CIS8_9PROT</name>
<keyword evidence="5" id="KW-1185">Reference proteome</keyword>
<dbReference type="GO" id="GO:0009395">
    <property type="term" value="P:phospholipid catabolic process"/>
    <property type="evidence" value="ECO:0007669"/>
    <property type="project" value="UniProtKB-KW"/>
</dbReference>
<gene>
    <name evidence="4" type="ORF">BXY39_1415</name>
</gene>
<sequence>MTDAPGTVRAWPGRRGFPLSVAFATGLYSGYLRPAPGTWGSAAACLPAALWLTAETELSSLEKAVALGVAALIITLVSIPVLNRLEAAGGPHDASDVVIDEFAGQWIALMPVMAYTNTVWPVIAGFLLFRLLDIVKPGPIGWLDRHVGGGLGVMADDVVAGIGAALLLWAGSFL</sequence>
<keyword evidence="2" id="KW-1133">Transmembrane helix</keyword>
<comment type="caution">
    <text evidence="4">The sequence shown here is derived from an EMBL/GenBank/DDBJ whole genome shotgun (WGS) entry which is preliminary data.</text>
</comment>
<keyword evidence="1" id="KW-0997">Cell inner membrane</keyword>
<dbReference type="SUPFAM" id="SSF101307">
    <property type="entry name" value="YutG-like"/>
    <property type="match status" value="1"/>
</dbReference>
<dbReference type="InterPro" id="IPR026037">
    <property type="entry name" value="PgpA"/>
</dbReference>
<keyword evidence="1" id="KW-0378">Hydrolase</keyword>
<comment type="cofactor">
    <cofactor evidence="1">
        <name>Mg(2+)</name>
        <dbReference type="ChEBI" id="CHEBI:18420"/>
    </cofactor>
</comment>
<dbReference type="Proteomes" id="UP000271227">
    <property type="component" value="Unassembled WGS sequence"/>
</dbReference>
<dbReference type="EMBL" id="REFR01000010">
    <property type="protein sequence ID" value="RMB08775.1"/>
    <property type="molecule type" value="Genomic_DNA"/>
</dbReference>
<dbReference type="GO" id="GO:0008962">
    <property type="term" value="F:phosphatidylglycerophosphatase activity"/>
    <property type="evidence" value="ECO:0007669"/>
    <property type="project" value="UniProtKB-EC"/>
</dbReference>
<keyword evidence="1 2" id="KW-0472">Membrane</keyword>
<evidence type="ECO:0000259" key="3">
    <source>
        <dbReference type="Pfam" id="PF04608"/>
    </source>
</evidence>
<comment type="subcellular location">
    <subcellularLocation>
        <location evidence="1">Cell inner membrane</location>
        <topology evidence="1">Multi-pass membrane protein</topology>
    </subcellularLocation>
</comment>
<dbReference type="InParanoid" id="A0A3M0CIS8"/>
<evidence type="ECO:0000313" key="5">
    <source>
        <dbReference type="Proteomes" id="UP000271227"/>
    </source>
</evidence>
<keyword evidence="1 2" id="KW-0812">Transmembrane</keyword>
<feature type="transmembrane region" description="Helical" evidence="2">
    <location>
        <begin position="103"/>
        <end position="129"/>
    </location>
</feature>
<dbReference type="RefSeq" id="WP_121938109.1">
    <property type="nucleotide sequence ID" value="NZ_REFR01000010.1"/>
</dbReference>
<dbReference type="CDD" id="cd06971">
    <property type="entry name" value="PgpA"/>
    <property type="match status" value="1"/>
</dbReference>
<dbReference type="GO" id="GO:0006655">
    <property type="term" value="P:phosphatidylglycerol biosynthetic process"/>
    <property type="evidence" value="ECO:0007669"/>
    <property type="project" value="UniProtKB-UniPathway"/>
</dbReference>
<dbReference type="InterPro" id="IPR007686">
    <property type="entry name" value="YutG/PgpA"/>
</dbReference>
<keyword evidence="1" id="KW-0595">Phospholipid degradation</keyword>
<dbReference type="Pfam" id="PF04608">
    <property type="entry name" value="PgpA"/>
    <property type="match status" value="1"/>
</dbReference>
<dbReference type="InterPro" id="IPR036681">
    <property type="entry name" value="PgpA-like_sf"/>
</dbReference>
<keyword evidence="1" id="KW-0442">Lipid degradation</keyword>
<keyword evidence="1" id="KW-1003">Cell membrane</keyword>
<feature type="domain" description="YutG/PgpA" evidence="3">
    <location>
        <begin position="23"/>
        <end position="170"/>
    </location>
</feature>
<dbReference type="PANTHER" id="PTHR36305:SF1">
    <property type="entry name" value="PHOSPHATIDYLGLYCEROPHOSPHATASE A"/>
    <property type="match status" value="1"/>
</dbReference>
<dbReference type="OrthoDB" id="9804091at2"/>
<feature type="transmembrane region" description="Helical" evidence="2">
    <location>
        <begin position="150"/>
        <end position="171"/>
    </location>
</feature>
<reference evidence="4 5" key="1">
    <citation type="submission" date="2018-10" db="EMBL/GenBank/DDBJ databases">
        <title>Genomic Encyclopedia of Archaeal and Bacterial Type Strains, Phase II (KMG-II): from individual species to whole genera.</title>
        <authorList>
            <person name="Goeker M."/>
        </authorList>
    </citation>
    <scope>NUCLEOTIDE SEQUENCE [LARGE SCALE GENOMIC DNA]</scope>
    <source>
        <strain evidence="4 5">DSM 25217</strain>
    </source>
</reference>
<dbReference type="PIRSF" id="PIRSF006162">
    <property type="entry name" value="PgpA"/>
    <property type="match status" value="1"/>
</dbReference>
<evidence type="ECO:0000313" key="4">
    <source>
        <dbReference type="EMBL" id="RMB08775.1"/>
    </source>
</evidence>
<dbReference type="UniPathway" id="UPA00084">
    <property type="reaction ID" value="UER00504"/>
</dbReference>
<organism evidence="4 5">
    <name type="scientific">Eilatimonas milleporae</name>
    <dbReference type="NCBI Taxonomy" id="911205"/>
    <lineage>
        <taxon>Bacteria</taxon>
        <taxon>Pseudomonadati</taxon>
        <taxon>Pseudomonadota</taxon>
        <taxon>Alphaproteobacteria</taxon>
        <taxon>Kordiimonadales</taxon>
        <taxon>Kordiimonadaceae</taxon>
        <taxon>Eilatimonas</taxon>
    </lineage>
</organism>
<comment type="catalytic activity">
    <reaction evidence="1">
        <text>a 1,2-diacyl-sn-glycero-3-phospho-(1'-sn-glycero-3'-phosphate) + H2O = a 1,2-diacyl-sn-glycero-3-phospho-(1'-sn-glycerol) + phosphate</text>
        <dbReference type="Rhea" id="RHEA:33751"/>
        <dbReference type="ChEBI" id="CHEBI:15377"/>
        <dbReference type="ChEBI" id="CHEBI:43474"/>
        <dbReference type="ChEBI" id="CHEBI:60110"/>
        <dbReference type="ChEBI" id="CHEBI:64716"/>
        <dbReference type="EC" id="3.1.3.27"/>
    </reaction>
</comment>
<dbReference type="GO" id="GO:0046872">
    <property type="term" value="F:metal ion binding"/>
    <property type="evidence" value="ECO:0007669"/>
    <property type="project" value="UniProtKB-KW"/>
</dbReference>
<evidence type="ECO:0000256" key="2">
    <source>
        <dbReference type="SAM" id="Phobius"/>
    </source>
</evidence>
<evidence type="ECO:0000256" key="1">
    <source>
        <dbReference type="PIRNR" id="PIRNR006162"/>
    </source>
</evidence>
<feature type="transmembrane region" description="Helical" evidence="2">
    <location>
        <begin position="64"/>
        <end position="83"/>
    </location>
</feature>
<accession>A0A3M0CIS8</accession>
<dbReference type="EC" id="3.1.3.27" evidence="1"/>
<proteinExistence type="predicted"/>
<dbReference type="PANTHER" id="PTHR36305">
    <property type="entry name" value="PHOSPHATIDYLGLYCEROPHOSPHATASE A"/>
    <property type="match status" value="1"/>
</dbReference>
<protein>
    <recommendedName>
        <fullName evidence="1">Phosphatidylglycerophosphatase A</fullName>
        <ecNumber evidence="1">3.1.3.27</ecNumber>
    </recommendedName>
    <alternativeName>
        <fullName evidence="1">Phosphatidylglycerolphosphate phosphatase A</fullName>
    </alternativeName>
</protein>
<keyword evidence="1" id="KW-0479">Metal-binding</keyword>
<comment type="function">
    <text evidence="1">Lipid phosphatase which dephosphorylates phosphatidylglycerophosphate (PGP) to phosphatidylglycerol (PG).</text>
</comment>
<dbReference type="AlphaFoldDB" id="A0A3M0CIS8"/>